<evidence type="ECO:0000256" key="6">
    <source>
        <dbReference type="ARBA" id="ARBA00022842"/>
    </source>
</evidence>
<keyword evidence="6 10" id="KW-0460">Magnesium</keyword>
<organism evidence="12 13">
    <name type="scientific">Aureibacter tunicatorum</name>
    <dbReference type="NCBI Taxonomy" id="866807"/>
    <lineage>
        <taxon>Bacteria</taxon>
        <taxon>Pseudomonadati</taxon>
        <taxon>Bacteroidota</taxon>
        <taxon>Cytophagia</taxon>
        <taxon>Cytophagales</taxon>
        <taxon>Persicobacteraceae</taxon>
        <taxon>Aureibacter</taxon>
    </lineage>
</organism>
<dbReference type="AlphaFoldDB" id="A0AAE3XHW1"/>
<comment type="subunit">
    <text evidence="2 10">Homodimer.</text>
</comment>
<evidence type="ECO:0000313" key="12">
    <source>
        <dbReference type="EMBL" id="MDR6237996.1"/>
    </source>
</evidence>
<dbReference type="RefSeq" id="WP_309937466.1">
    <property type="nucleotide sequence ID" value="NZ_AP025305.1"/>
</dbReference>
<dbReference type="HAMAP" id="MF_01405">
    <property type="entry name" value="Non_canon_purine_NTPase"/>
    <property type="match status" value="1"/>
</dbReference>
<dbReference type="GO" id="GO:0035870">
    <property type="term" value="F:dITP diphosphatase activity"/>
    <property type="evidence" value="ECO:0007669"/>
    <property type="project" value="UniProtKB-UniRule"/>
</dbReference>
<dbReference type="SUPFAM" id="SSF52972">
    <property type="entry name" value="ITPase-like"/>
    <property type="match status" value="1"/>
</dbReference>
<dbReference type="GO" id="GO:0046872">
    <property type="term" value="F:metal ion binding"/>
    <property type="evidence" value="ECO:0007669"/>
    <property type="project" value="UniProtKB-KW"/>
</dbReference>
<dbReference type="Pfam" id="PF01725">
    <property type="entry name" value="Ham1p_like"/>
    <property type="match status" value="1"/>
</dbReference>
<dbReference type="InterPro" id="IPR029001">
    <property type="entry name" value="ITPase-like_fam"/>
</dbReference>
<dbReference type="PANTHER" id="PTHR11067">
    <property type="entry name" value="INOSINE TRIPHOSPHATE PYROPHOSPHATASE/HAM1 PROTEIN"/>
    <property type="match status" value="1"/>
</dbReference>
<evidence type="ECO:0000256" key="7">
    <source>
        <dbReference type="ARBA" id="ARBA00023080"/>
    </source>
</evidence>
<dbReference type="GO" id="GO:0009117">
    <property type="term" value="P:nucleotide metabolic process"/>
    <property type="evidence" value="ECO:0007669"/>
    <property type="project" value="UniProtKB-KW"/>
</dbReference>
<keyword evidence="3 10" id="KW-0479">Metal-binding</keyword>
<dbReference type="InterPro" id="IPR020922">
    <property type="entry name" value="dITP/XTP_pyrophosphatase"/>
</dbReference>
<dbReference type="NCBIfam" id="TIGR00042">
    <property type="entry name" value="RdgB/HAM1 family non-canonical purine NTP pyrophosphatase"/>
    <property type="match status" value="1"/>
</dbReference>
<dbReference type="InterPro" id="IPR002637">
    <property type="entry name" value="RdgB/HAM1"/>
</dbReference>
<dbReference type="PANTHER" id="PTHR11067:SF9">
    <property type="entry name" value="INOSINE TRIPHOSPHATE PYROPHOSPHATASE"/>
    <property type="match status" value="1"/>
</dbReference>
<feature type="binding site" evidence="10">
    <location>
        <begin position="177"/>
        <end position="178"/>
    </location>
    <ligand>
        <name>substrate</name>
    </ligand>
</feature>
<dbReference type="GO" id="GO:0036222">
    <property type="term" value="F:XTP diphosphatase activity"/>
    <property type="evidence" value="ECO:0007669"/>
    <property type="project" value="UniProtKB-UniRule"/>
</dbReference>
<comment type="catalytic activity">
    <reaction evidence="9 10">
        <text>XTP + H2O = XMP + diphosphate + H(+)</text>
        <dbReference type="Rhea" id="RHEA:28610"/>
        <dbReference type="ChEBI" id="CHEBI:15377"/>
        <dbReference type="ChEBI" id="CHEBI:15378"/>
        <dbReference type="ChEBI" id="CHEBI:33019"/>
        <dbReference type="ChEBI" id="CHEBI:57464"/>
        <dbReference type="ChEBI" id="CHEBI:61314"/>
        <dbReference type="EC" id="3.6.1.66"/>
    </reaction>
</comment>
<comment type="function">
    <text evidence="10">Pyrophosphatase that catalyzes the hydrolysis of nucleoside triphosphates to their monophosphate derivatives, with a high preference for the non-canonical purine nucleotides XTP (xanthosine triphosphate), dITP (deoxyinosine triphosphate) and ITP. Seems to function as a house-cleaning enzyme that removes non-canonical purine nucleotides from the nucleotide pool, thus preventing their incorporation into DNA/RNA and avoiding chromosomal lesions.</text>
</comment>
<protein>
    <recommendedName>
        <fullName evidence="10">dITP/XTP pyrophosphatase</fullName>
        <ecNumber evidence="10">3.6.1.66</ecNumber>
    </recommendedName>
    <alternativeName>
        <fullName evidence="10">Non-canonical purine NTP pyrophosphatase</fullName>
    </alternativeName>
    <alternativeName>
        <fullName evidence="10">Non-standard purine NTP pyrophosphatase</fullName>
    </alternativeName>
    <alternativeName>
        <fullName evidence="10">Nucleoside-triphosphate diphosphatase</fullName>
    </alternativeName>
    <alternativeName>
        <fullName evidence="10">Nucleoside-triphosphate pyrophosphatase</fullName>
        <shortName evidence="10">NTPase</shortName>
    </alternativeName>
</protein>
<reference evidence="12" key="1">
    <citation type="submission" date="2023-07" db="EMBL/GenBank/DDBJ databases">
        <title>Genomic Encyclopedia of Type Strains, Phase IV (KMG-IV): sequencing the most valuable type-strain genomes for metagenomic binning, comparative biology and taxonomic classification.</title>
        <authorList>
            <person name="Goeker M."/>
        </authorList>
    </citation>
    <scope>NUCLEOTIDE SEQUENCE</scope>
    <source>
        <strain evidence="12">DSM 26174</strain>
    </source>
</reference>
<dbReference type="CDD" id="cd00515">
    <property type="entry name" value="HAM1"/>
    <property type="match status" value="1"/>
</dbReference>
<evidence type="ECO:0000256" key="4">
    <source>
        <dbReference type="ARBA" id="ARBA00022741"/>
    </source>
</evidence>
<feature type="binding site" evidence="10">
    <location>
        <position position="69"/>
    </location>
    <ligand>
        <name>Mg(2+)</name>
        <dbReference type="ChEBI" id="CHEBI:18420"/>
    </ligand>
</feature>
<evidence type="ECO:0000256" key="5">
    <source>
        <dbReference type="ARBA" id="ARBA00022801"/>
    </source>
</evidence>
<dbReference type="EMBL" id="JAVDQD010000001">
    <property type="protein sequence ID" value="MDR6237996.1"/>
    <property type="molecule type" value="Genomic_DNA"/>
</dbReference>
<keyword evidence="5 10" id="KW-0378">Hydrolase</keyword>
<comment type="similarity">
    <text evidence="1 10 11">Belongs to the HAM1 NTPase family.</text>
</comment>
<dbReference type="GO" id="GO:0005829">
    <property type="term" value="C:cytosol"/>
    <property type="evidence" value="ECO:0007669"/>
    <property type="project" value="TreeGrafter"/>
</dbReference>
<dbReference type="GO" id="GO:0017111">
    <property type="term" value="F:ribonucleoside triphosphate phosphatase activity"/>
    <property type="evidence" value="ECO:0007669"/>
    <property type="project" value="InterPro"/>
</dbReference>
<evidence type="ECO:0000256" key="2">
    <source>
        <dbReference type="ARBA" id="ARBA00011738"/>
    </source>
</evidence>
<feature type="binding site" evidence="10">
    <location>
        <begin position="8"/>
        <end position="13"/>
    </location>
    <ligand>
        <name>substrate</name>
    </ligand>
</feature>
<keyword evidence="4 10" id="KW-0547">Nucleotide-binding</keyword>
<comment type="catalytic activity">
    <reaction evidence="8 10">
        <text>dITP + H2O = dIMP + diphosphate + H(+)</text>
        <dbReference type="Rhea" id="RHEA:28342"/>
        <dbReference type="ChEBI" id="CHEBI:15377"/>
        <dbReference type="ChEBI" id="CHEBI:15378"/>
        <dbReference type="ChEBI" id="CHEBI:33019"/>
        <dbReference type="ChEBI" id="CHEBI:61194"/>
        <dbReference type="ChEBI" id="CHEBI:61382"/>
        <dbReference type="EC" id="3.6.1.66"/>
    </reaction>
</comment>
<dbReference type="GO" id="GO:0000166">
    <property type="term" value="F:nucleotide binding"/>
    <property type="evidence" value="ECO:0007669"/>
    <property type="project" value="UniProtKB-KW"/>
</dbReference>
<evidence type="ECO:0000256" key="8">
    <source>
        <dbReference type="ARBA" id="ARBA00051875"/>
    </source>
</evidence>
<dbReference type="FunFam" id="3.90.950.10:FF:000001">
    <property type="entry name" value="dITP/XTP pyrophosphatase"/>
    <property type="match status" value="1"/>
</dbReference>
<evidence type="ECO:0000256" key="9">
    <source>
        <dbReference type="ARBA" id="ARBA00052017"/>
    </source>
</evidence>
<evidence type="ECO:0000256" key="3">
    <source>
        <dbReference type="ARBA" id="ARBA00022723"/>
    </source>
</evidence>
<comment type="caution">
    <text evidence="12">The sequence shown here is derived from an EMBL/GenBank/DDBJ whole genome shotgun (WGS) entry which is preliminary data.</text>
</comment>
<feature type="binding site" evidence="10">
    <location>
        <position position="70"/>
    </location>
    <ligand>
        <name>substrate</name>
    </ligand>
</feature>
<dbReference type="EC" id="3.6.1.66" evidence="10"/>
<accession>A0AAE3XHW1</accession>
<keyword evidence="13" id="KW-1185">Reference proteome</keyword>
<gene>
    <name evidence="12" type="ORF">HNQ88_000972</name>
</gene>
<dbReference type="Gene3D" id="3.90.950.10">
    <property type="match status" value="1"/>
</dbReference>
<sequence>MTELCFATNNANKLREIQQMLGDEFILKGLKDIGCLEELAEDQDTLEGNSLQKAEFVAKKYGVACFADDTGLEVEALDNAPGVYSARYAGPQRDNQANISLVLENLKGKNSRKAQFRTVISLVEAGKVHQFTGIAKGVIADDLSGEEGFGYDPVFIPEGENRTFAQMSAQEKNAISHRGKAFRKLIEHLKNNHNRS</sequence>
<dbReference type="GO" id="GO:0009146">
    <property type="term" value="P:purine nucleoside triphosphate catabolic process"/>
    <property type="evidence" value="ECO:0007669"/>
    <property type="project" value="UniProtKB-UniRule"/>
</dbReference>
<feature type="binding site" evidence="10">
    <location>
        <position position="172"/>
    </location>
    <ligand>
        <name>substrate</name>
    </ligand>
</feature>
<proteinExistence type="inferred from homology"/>
<evidence type="ECO:0000313" key="13">
    <source>
        <dbReference type="Proteomes" id="UP001185092"/>
    </source>
</evidence>
<keyword evidence="7 10" id="KW-0546">Nucleotide metabolism</keyword>
<comment type="catalytic activity">
    <reaction evidence="10">
        <text>ITP + H2O = IMP + diphosphate + H(+)</text>
        <dbReference type="Rhea" id="RHEA:29399"/>
        <dbReference type="ChEBI" id="CHEBI:15377"/>
        <dbReference type="ChEBI" id="CHEBI:15378"/>
        <dbReference type="ChEBI" id="CHEBI:33019"/>
        <dbReference type="ChEBI" id="CHEBI:58053"/>
        <dbReference type="ChEBI" id="CHEBI:61402"/>
        <dbReference type="EC" id="3.6.1.66"/>
    </reaction>
</comment>
<name>A0AAE3XHW1_9BACT</name>
<evidence type="ECO:0000256" key="10">
    <source>
        <dbReference type="HAMAP-Rule" id="MF_01405"/>
    </source>
</evidence>
<comment type="cofactor">
    <cofactor evidence="10">
        <name>Mg(2+)</name>
        <dbReference type="ChEBI" id="CHEBI:18420"/>
    </cofactor>
    <text evidence="10">Binds 1 Mg(2+) ion per subunit.</text>
</comment>
<comment type="caution">
    <text evidence="10">Lacks conserved residue(s) required for the propagation of feature annotation.</text>
</comment>
<dbReference type="Proteomes" id="UP001185092">
    <property type="component" value="Unassembled WGS sequence"/>
</dbReference>
<feature type="binding site" evidence="10">
    <location>
        <begin position="149"/>
        <end position="152"/>
    </location>
    <ligand>
        <name>substrate</name>
    </ligand>
</feature>
<evidence type="ECO:0000256" key="11">
    <source>
        <dbReference type="RuleBase" id="RU003781"/>
    </source>
</evidence>
<dbReference type="GO" id="GO:0036220">
    <property type="term" value="F:ITP diphosphatase activity"/>
    <property type="evidence" value="ECO:0007669"/>
    <property type="project" value="UniProtKB-UniRule"/>
</dbReference>
<feature type="active site" description="Proton acceptor" evidence="10">
    <location>
        <position position="69"/>
    </location>
</feature>
<evidence type="ECO:0000256" key="1">
    <source>
        <dbReference type="ARBA" id="ARBA00008023"/>
    </source>
</evidence>